<organism evidence="1 2">
    <name type="scientific">Microbulbifer okhotskensis</name>
    <dbReference type="NCBI Taxonomy" id="2926617"/>
    <lineage>
        <taxon>Bacteria</taxon>
        <taxon>Pseudomonadati</taxon>
        <taxon>Pseudomonadota</taxon>
        <taxon>Gammaproteobacteria</taxon>
        <taxon>Cellvibrionales</taxon>
        <taxon>Microbulbiferaceae</taxon>
        <taxon>Microbulbifer</taxon>
    </lineage>
</organism>
<dbReference type="AlphaFoldDB" id="A0A9X2J5T6"/>
<evidence type="ECO:0000313" key="2">
    <source>
        <dbReference type="Proteomes" id="UP001139028"/>
    </source>
</evidence>
<dbReference type="Gene3D" id="1.50.10.10">
    <property type="match status" value="1"/>
</dbReference>
<dbReference type="GO" id="GO:0005975">
    <property type="term" value="P:carbohydrate metabolic process"/>
    <property type="evidence" value="ECO:0007669"/>
    <property type="project" value="InterPro"/>
</dbReference>
<dbReference type="SUPFAM" id="SSF48208">
    <property type="entry name" value="Six-hairpin glycosidases"/>
    <property type="match status" value="1"/>
</dbReference>
<name>A0A9X2J5T6_9GAMM</name>
<dbReference type="RefSeq" id="WP_252471033.1">
    <property type="nucleotide sequence ID" value="NZ_JALBWM010000089.1"/>
</dbReference>
<proteinExistence type="predicted"/>
<reference evidence="1" key="1">
    <citation type="journal article" date="2022" name="Arch. Microbiol.">
        <title>Microbulbifer okhotskensis sp. nov., isolated from a deep bottom sediment of the Okhotsk Sea.</title>
        <authorList>
            <person name="Romanenko L."/>
            <person name="Kurilenko V."/>
            <person name="Otstavnykh N."/>
            <person name="Velansky P."/>
            <person name="Isaeva M."/>
            <person name="Mikhailov V."/>
        </authorList>
    </citation>
    <scope>NUCLEOTIDE SEQUENCE</scope>
    <source>
        <strain evidence="1">OS29</strain>
    </source>
</reference>
<gene>
    <name evidence="1" type="ORF">MO867_16270</name>
</gene>
<accession>A0A9X2J5T6</accession>
<dbReference type="InterPro" id="IPR008928">
    <property type="entry name" value="6-hairpin_glycosidase_sf"/>
</dbReference>
<sequence>MPWMKWLPWRFFVRRFATAHGFLDPLTLVARLQRFAEPSEVSEPIELLRAGAVFHARALINSKVIQHNLDWVWPYWIQRQFDPYDKSFIPRAFSISHCNLSHRNWTAVGVPDCEELPVVDPRGLLTPHYDGWSIDTWVISDQGAELIPSTLKYCNQHQELGDNIAVVTESHHKGMKLRNHISAELLKGRPRCVLKLNAQCPGGGWLMVVLRPCNPEGISFVHKVRLDDSGRRWLIEDKPAVEFGQPVDKHLASNYKGGDIYLHLRDEECRREGLCNVGMASAAAMFRIEDRKPRVVDVSIPLAIEEPPQKSSVCWEKALEGHCALTIPDAKFQFLYDSAIRTLILHSPKDVYPGPYTYKRFWFRDAAFMIQSLLFAGLISRAERALDQFAHRQKRDGFFHSQDGEWDSNGEALWIFNLYCEQANKPLKQAWCEPIVKGAKWIIGKRLPMDGSLCGGLLPAGFSAEHLGPNDCYYWDDFWGVAGLHSAASICTREGMDDDAHRFKTAANDFQRTIDNSLQGVQQRLGRAAMPASPNRRLDAGAIGSIAAGYPLQLYPPDDPRLQDLTEYLMDNCFVSGGFFQDMIHSGINAYLTLHIAQVLLRAGDPRCLALMRSVADLASPTGQWPEAIHPHSLGGCMGDGQHAWAAAEWVAMQRNCFVREEQDALVLISGLPPEWLKETDSQEPIRFGPAPTRFGLITLEINPGTTPKVTWAADWHGKPPAIAVKPIGFKPVLVSEGVRSVELNAQ</sequence>
<protein>
    <submittedName>
        <fullName evidence="1">Uncharacterized protein</fullName>
    </submittedName>
</protein>
<keyword evidence="2" id="KW-1185">Reference proteome</keyword>
<dbReference type="InterPro" id="IPR012341">
    <property type="entry name" value="6hp_glycosidase-like_sf"/>
</dbReference>
<comment type="caution">
    <text evidence="1">The sequence shown here is derived from an EMBL/GenBank/DDBJ whole genome shotgun (WGS) entry which is preliminary data.</text>
</comment>
<dbReference type="EMBL" id="JALBWM010000089">
    <property type="protein sequence ID" value="MCO1335892.1"/>
    <property type="molecule type" value="Genomic_DNA"/>
</dbReference>
<evidence type="ECO:0000313" key="1">
    <source>
        <dbReference type="EMBL" id="MCO1335892.1"/>
    </source>
</evidence>
<dbReference type="Proteomes" id="UP001139028">
    <property type="component" value="Unassembled WGS sequence"/>
</dbReference>